<dbReference type="EMBL" id="CM047582">
    <property type="protein sequence ID" value="KAI9915700.1"/>
    <property type="molecule type" value="Genomic_DNA"/>
</dbReference>
<sequence length="119" mass="13766">MAYMHDRWYIRRDLKTSNLLYDARGVLKNWPRVDEDVPEANVRVRGKWPKYSRLRDQFPLAANFSGSGCSLSNAGFDLMSRMLALSPRTRISARDALAHEYFRESPPPTQQELMSTFPA</sequence>
<reference evidence="1 2" key="1">
    <citation type="journal article" date="2022" name="bioRxiv">
        <title>The genome of the oomycete Peronosclerospora sorghi, a cosmopolitan pathogen of maize and sorghum, is inflated with dispersed pseudogenes.</title>
        <authorList>
            <person name="Fletcher K."/>
            <person name="Martin F."/>
            <person name="Isakeit T."/>
            <person name="Cavanaugh K."/>
            <person name="Magill C."/>
            <person name="Michelmore R."/>
        </authorList>
    </citation>
    <scope>NUCLEOTIDE SEQUENCE [LARGE SCALE GENOMIC DNA]</scope>
    <source>
        <strain evidence="1">P6</strain>
    </source>
</reference>
<protein>
    <submittedName>
        <fullName evidence="1">Uncharacterized protein</fullName>
    </submittedName>
</protein>
<name>A0ACC0WA39_9STRA</name>
<accession>A0ACC0WA39</accession>
<evidence type="ECO:0000313" key="2">
    <source>
        <dbReference type="Proteomes" id="UP001163321"/>
    </source>
</evidence>
<proteinExistence type="predicted"/>
<comment type="caution">
    <text evidence="1">The sequence shown here is derived from an EMBL/GenBank/DDBJ whole genome shotgun (WGS) entry which is preliminary data.</text>
</comment>
<keyword evidence="2" id="KW-1185">Reference proteome</keyword>
<dbReference type="Proteomes" id="UP001163321">
    <property type="component" value="Chromosome 3"/>
</dbReference>
<organism evidence="1 2">
    <name type="scientific">Peronosclerospora sorghi</name>
    <dbReference type="NCBI Taxonomy" id="230839"/>
    <lineage>
        <taxon>Eukaryota</taxon>
        <taxon>Sar</taxon>
        <taxon>Stramenopiles</taxon>
        <taxon>Oomycota</taxon>
        <taxon>Peronosporomycetes</taxon>
        <taxon>Peronosporales</taxon>
        <taxon>Peronosporaceae</taxon>
        <taxon>Peronosclerospora</taxon>
    </lineage>
</organism>
<evidence type="ECO:0000313" key="1">
    <source>
        <dbReference type="EMBL" id="KAI9915700.1"/>
    </source>
</evidence>
<gene>
    <name evidence="1" type="ORF">PsorP6_008046</name>
</gene>